<dbReference type="SUPFAM" id="SSF52266">
    <property type="entry name" value="SGNH hydrolase"/>
    <property type="match status" value="1"/>
</dbReference>
<name>A0A2A2EG21_9BIFI</name>
<sequence length="395" mass="42805">MSAVAYHFGTRLRAQLGADVAVGIIDCYIGGTSITSWMSRATLVGSDAGRPYVERYEAAIAGKTEEQMRAEADRWQTVFDQWNNDVAAMKEAHPGITQPQIDAEIGPCPWPPPVTPFSERRVSAPYEAMVRRVAPYTLRGFLWYQGEEDEAQCESYRELLGLLIEEWRTLWNLAGYEEPEVGYQTDAAARALPFIVVQLPQWIDGQMAARGEDPLHWPVIRAAQLDASETLDDVLLVCTMDCGEFDNIHPLDKTTVGTRIADMALRGVYGRADIEAESPHVASVAPAEGGALDVTFANARGLHWCGTTPDTLRAALGETGARDAGESGFEVAGADGVYAAAAARILPDTSSGDCMTVRVAAARIPSPATVRYAWRSWGPAPLFNGTDLPALPYAG</sequence>
<dbReference type="InterPro" id="IPR036514">
    <property type="entry name" value="SGNH_hydro_sf"/>
</dbReference>
<gene>
    <name evidence="1" type="ORF">B1526_0905</name>
</gene>
<dbReference type="GO" id="GO:0005975">
    <property type="term" value="P:carbohydrate metabolic process"/>
    <property type="evidence" value="ECO:0007669"/>
    <property type="project" value="TreeGrafter"/>
</dbReference>
<reference evidence="1 2" key="1">
    <citation type="journal article" date="2017" name="ISME J.">
        <title>Unveiling bifidobacterial biogeography across the mammalian branch of the tree of life.</title>
        <authorList>
            <person name="Milani C."/>
            <person name="Mangifesta M."/>
            <person name="Mancabelli L."/>
            <person name="Lugli G.A."/>
            <person name="James K."/>
            <person name="Duranti S."/>
            <person name="Turroni F."/>
            <person name="Ferrario C."/>
            <person name="Ossiprandi M.C."/>
            <person name="van Sinderen D."/>
            <person name="Ventura M."/>
        </authorList>
    </citation>
    <scope>NUCLEOTIDE SEQUENCE [LARGE SCALE GENOMIC DNA]</scope>
    <source>
        <strain evidence="2">Ham19E</strain>
    </source>
</reference>
<keyword evidence="2" id="KW-1185">Reference proteome</keyword>
<dbReference type="PANTHER" id="PTHR22901:SF0">
    <property type="entry name" value="SIALATE O-ACETYLESTERASE"/>
    <property type="match status" value="1"/>
</dbReference>
<dbReference type="PANTHER" id="PTHR22901">
    <property type="entry name" value="SIALATE O-ACETYLESTERASE"/>
    <property type="match status" value="1"/>
</dbReference>
<organism evidence="1 2">
    <name type="scientific">Bifidobacterium criceti</name>
    <dbReference type="NCBI Taxonomy" id="1960969"/>
    <lineage>
        <taxon>Bacteria</taxon>
        <taxon>Bacillati</taxon>
        <taxon>Actinomycetota</taxon>
        <taxon>Actinomycetes</taxon>
        <taxon>Bifidobacteriales</taxon>
        <taxon>Bifidobacteriaceae</taxon>
        <taxon>Bifidobacterium</taxon>
    </lineage>
</organism>
<proteinExistence type="predicted"/>
<dbReference type="EMBL" id="MVOH01000008">
    <property type="protein sequence ID" value="PAU67930.1"/>
    <property type="molecule type" value="Genomic_DNA"/>
</dbReference>
<dbReference type="Proteomes" id="UP000218399">
    <property type="component" value="Unassembled WGS sequence"/>
</dbReference>
<accession>A0A2A2EG21</accession>
<dbReference type="GO" id="GO:0001681">
    <property type="term" value="F:sialate O-acetylesterase activity"/>
    <property type="evidence" value="ECO:0007669"/>
    <property type="project" value="InterPro"/>
</dbReference>
<dbReference type="Gene3D" id="3.40.50.1110">
    <property type="entry name" value="SGNH hydrolase"/>
    <property type="match status" value="1"/>
</dbReference>
<protein>
    <submittedName>
        <fullName evidence="1">9-O-acetylesterase</fullName>
    </submittedName>
</protein>
<evidence type="ECO:0000313" key="1">
    <source>
        <dbReference type="EMBL" id="PAU67930.1"/>
    </source>
</evidence>
<dbReference type="AlphaFoldDB" id="A0A2A2EG21"/>
<comment type="caution">
    <text evidence="1">The sequence shown here is derived from an EMBL/GenBank/DDBJ whole genome shotgun (WGS) entry which is preliminary data.</text>
</comment>
<evidence type="ECO:0000313" key="2">
    <source>
        <dbReference type="Proteomes" id="UP000218399"/>
    </source>
</evidence>
<dbReference type="InterPro" id="IPR039329">
    <property type="entry name" value="SIAE"/>
</dbReference>